<keyword evidence="6" id="KW-1003">Cell membrane</keyword>
<protein>
    <recommendedName>
        <fullName evidence="6">Transport permease protein</fullName>
    </recommendedName>
</protein>
<feature type="transmembrane region" description="Helical" evidence="6">
    <location>
        <begin position="249"/>
        <end position="268"/>
    </location>
</feature>
<feature type="transmembrane region" description="Helical" evidence="6">
    <location>
        <begin position="78"/>
        <end position="102"/>
    </location>
</feature>
<name>A0ABS3V421_9ACTN</name>
<dbReference type="PANTHER" id="PTHR43229:SF2">
    <property type="entry name" value="NODULATION PROTEIN J"/>
    <property type="match status" value="1"/>
</dbReference>
<gene>
    <name evidence="8" type="ORF">JQN83_05750</name>
</gene>
<evidence type="ECO:0000256" key="3">
    <source>
        <dbReference type="ARBA" id="ARBA00022989"/>
    </source>
</evidence>
<dbReference type="EMBL" id="JAGFWR010000002">
    <property type="protein sequence ID" value="MBO4160314.1"/>
    <property type="molecule type" value="Genomic_DNA"/>
</dbReference>
<feature type="transmembrane region" description="Helical" evidence="6">
    <location>
        <begin position="123"/>
        <end position="149"/>
    </location>
</feature>
<evidence type="ECO:0000256" key="4">
    <source>
        <dbReference type="ARBA" id="ARBA00023136"/>
    </source>
</evidence>
<keyword evidence="9" id="KW-1185">Reference proteome</keyword>
<feature type="transmembrane region" description="Helical" evidence="6">
    <location>
        <begin position="194"/>
        <end position="220"/>
    </location>
</feature>
<dbReference type="InterPro" id="IPR000412">
    <property type="entry name" value="ABC_2_transport"/>
</dbReference>
<dbReference type="Pfam" id="PF01061">
    <property type="entry name" value="ABC2_membrane"/>
    <property type="match status" value="1"/>
</dbReference>
<evidence type="ECO:0000259" key="7">
    <source>
        <dbReference type="PROSITE" id="PS51012"/>
    </source>
</evidence>
<evidence type="ECO:0000256" key="1">
    <source>
        <dbReference type="ARBA" id="ARBA00004141"/>
    </source>
</evidence>
<sequence>MSTLTGTPPRTGPTLSTVVAQPRPLRLLRHSLALAKRSLIKTWRTPEALIDVTLQPVLFLVIFVYVFGGAVAGSTHDYLQYLLPGILAQTIATGCIAIGVNLNTDIAKGIFDRFRSLPVPRSAPLVGAVFGDVVRYVIVTVSTLAIGYLLGFRVESGPVQALAGCLLAVLFALCLSWLPVYVGMKVRTPGAVQGVMFALIMPLSFASNVFVAAGTLPGWMQAVVTVNPLTHLVTAMRGLFLGTPVGNHVWWTLLWCAGFVAVFMPLALRAYRRRV</sequence>
<keyword evidence="5" id="KW-0046">Antibiotic resistance</keyword>
<evidence type="ECO:0000313" key="8">
    <source>
        <dbReference type="EMBL" id="MBO4160314.1"/>
    </source>
</evidence>
<comment type="caution">
    <text evidence="8">The sequence shown here is derived from an EMBL/GenBank/DDBJ whole genome shotgun (WGS) entry which is preliminary data.</text>
</comment>
<dbReference type="InterPro" id="IPR051784">
    <property type="entry name" value="Nod_factor_ABC_transporter"/>
</dbReference>
<dbReference type="PROSITE" id="PS51012">
    <property type="entry name" value="ABC_TM2"/>
    <property type="match status" value="1"/>
</dbReference>
<feature type="domain" description="ABC transmembrane type-2" evidence="7">
    <location>
        <begin position="47"/>
        <end position="274"/>
    </location>
</feature>
<accession>A0ABS3V421</accession>
<keyword evidence="4 6" id="KW-0472">Membrane</keyword>
<dbReference type="RefSeq" id="WP_208565998.1">
    <property type="nucleotide sequence ID" value="NZ_JAGFWR010000002.1"/>
</dbReference>
<dbReference type="PANTHER" id="PTHR43229">
    <property type="entry name" value="NODULATION PROTEIN J"/>
    <property type="match status" value="1"/>
</dbReference>
<keyword evidence="2 6" id="KW-0812">Transmembrane</keyword>
<feature type="transmembrane region" description="Helical" evidence="6">
    <location>
        <begin position="48"/>
        <end position="72"/>
    </location>
</feature>
<organism evidence="8 9">
    <name type="scientific">Micromonospora antibiotica</name>
    <dbReference type="NCBI Taxonomy" id="2807623"/>
    <lineage>
        <taxon>Bacteria</taxon>
        <taxon>Bacillati</taxon>
        <taxon>Actinomycetota</taxon>
        <taxon>Actinomycetes</taxon>
        <taxon>Micromonosporales</taxon>
        <taxon>Micromonosporaceae</taxon>
        <taxon>Micromonospora</taxon>
    </lineage>
</organism>
<evidence type="ECO:0000256" key="2">
    <source>
        <dbReference type="ARBA" id="ARBA00022692"/>
    </source>
</evidence>
<comment type="subcellular location">
    <subcellularLocation>
        <location evidence="6">Cell membrane</location>
        <topology evidence="6">Multi-pass membrane protein</topology>
    </subcellularLocation>
    <subcellularLocation>
        <location evidence="1">Membrane</location>
        <topology evidence="1">Multi-pass membrane protein</topology>
    </subcellularLocation>
</comment>
<evidence type="ECO:0000256" key="5">
    <source>
        <dbReference type="ARBA" id="ARBA00023251"/>
    </source>
</evidence>
<comment type="similarity">
    <text evidence="6">Belongs to the ABC-2 integral membrane protein family.</text>
</comment>
<proteinExistence type="inferred from homology"/>
<evidence type="ECO:0000313" key="9">
    <source>
        <dbReference type="Proteomes" id="UP000671399"/>
    </source>
</evidence>
<evidence type="ECO:0000256" key="6">
    <source>
        <dbReference type="RuleBase" id="RU361157"/>
    </source>
</evidence>
<feature type="transmembrane region" description="Helical" evidence="6">
    <location>
        <begin position="161"/>
        <end position="182"/>
    </location>
</feature>
<keyword evidence="3 6" id="KW-1133">Transmembrane helix</keyword>
<dbReference type="Proteomes" id="UP000671399">
    <property type="component" value="Unassembled WGS sequence"/>
</dbReference>
<keyword evidence="6" id="KW-0813">Transport</keyword>
<reference evidence="8 9" key="1">
    <citation type="submission" date="2021-03" db="EMBL/GenBank/DDBJ databases">
        <authorList>
            <person name="Lee D.-H."/>
        </authorList>
    </citation>
    <scope>NUCLEOTIDE SEQUENCE [LARGE SCALE GENOMIC DNA]</scope>
    <source>
        <strain evidence="8 9">MMS20-R2-23</strain>
    </source>
</reference>
<dbReference type="PIRSF" id="PIRSF006648">
    <property type="entry name" value="DrrB"/>
    <property type="match status" value="1"/>
</dbReference>
<dbReference type="InterPro" id="IPR013525">
    <property type="entry name" value="ABC2_TM"/>
</dbReference>
<dbReference type="InterPro" id="IPR047817">
    <property type="entry name" value="ABC2_TM_bact-type"/>
</dbReference>